<dbReference type="GO" id="GO:0000455">
    <property type="term" value="P:enzyme-directed rRNA pseudouridine synthesis"/>
    <property type="evidence" value="ECO:0007669"/>
    <property type="project" value="TreeGrafter"/>
</dbReference>
<reference evidence="9 10" key="1">
    <citation type="submission" date="2016-11" db="EMBL/GenBank/DDBJ databases">
        <authorList>
            <person name="Varghese N."/>
            <person name="Submissions S."/>
        </authorList>
    </citation>
    <scope>NUCLEOTIDE SEQUENCE [LARGE SCALE GENOMIC DNA]</scope>
    <source>
        <strain evidence="9 10">NFR18</strain>
    </source>
</reference>
<organism evidence="9 10">
    <name type="scientific">Janthinobacterium lividum</name>
    <dbReference type="NCBI Taxonomy" id="29581"/>
    <lineage>
        <taxon>Bacteria</taxon>
        <taxon>Pseudomonadati</taxon>
        <taxon>Pseudomonadota</taxon>
        <taxon>Betaproteobacteria</taxon>
        <taxon>Burkholderiales</taxon>
        <taxon>Oxalobacteraceae</taxon>
        <taxon>Janthinobacterium</taxon>
    </lineage>
</organism>
<dbReference type="Gene3D" id="3.30.2350.10">
    <property type="entry name" value="Pseudouridine synthase"/>
    <property type="match status" value="1"/>
</dbReference>
<dbReference type="Pfam" id="PF00849">
    <property type="entry name" value="PseudoU_synth_2"/>
    <property type="match status" value="1"/>
</dbReference>
<dbReference type="Pfam" id="PF01479">
    <property type="entry name" value="S4"/>
    <property type="match status" value="1"/>
</dbReference>
<dbReference type="InterPro" id="IPR036986">
    <property type="entry name" value="S4_RNA-bd_sf"/>
</dbReference>
<dbReference type="CDD" id="cd02869">
    <property type="entry name" value="PseudoU_synth_RluA_like"/>
    <property type="match status" value="1"/>
</dbReference>
<proteinExistence type="inferred from homology"/>
<evidence type="ECO:0000259" key="8">
    <source>
        <dbReference type="Pfam" id="PF01479"/>
    </source>
</evidence>
<dbReference type="SUPFAM" id="SSF55120">
    <property type="entry name" value="Pseudouridine synthase"/>
    <property type="match status" value="1"/>
</dbReference>
<dbReference type="CDD" id="cd00165">
    <property type="entry name" value="S4"/>
    <property type="match status" value="1"/>
</dbReference>
<comment type="catalytic activity">
    <reaction evidence="3">
        <text>uridine(1911/1915/1917) in 23S rRNA = pseudouridine(1911/1915/1917) in 23S rRNA</text>
        <dbReference type="Rhea" id="RHEA:42524"/>
        <dbReference type="Rhea" id="RHEA-COMP:10097"/>
        <dbReference type="Rhea" id="RHEA-COMP:10098"/>
        <dbReference type="ChEBI" id="CHEBI:65314"/>
        <dbReference type="ChEBI" id="CHEBI:65315"/>
        <dbReference type="EC" id="5.4.99.23"/>
    </reaction>
</comment>
<comment type="caution">
    <text evidence="9">The sequence shown here is derived from an EMBL/GenBank/DDBJ whole genome shotgun (WGS) entry which is preliminary data.</text>
</comment>
<dbReference type="EMBL" id="FPKH01000001">
    <property type="protein sequence ID" value="SFX26348.1"/>
    <property type="molecule type" value="Genomic_DNA"/>
</dbReference>
<feature type="domain" description="Pseudouridine synthase RsuA/RluA-like" evidence="7">
    <location>
        <begin position="127"/>
        <end position="283"/>
    </location>
</feature>
<dbReference type="InterPro" id="IPR002942">
    <property type="entry name" value="S4_RNA-bd"/>
</dbReference>
<sequence length="349" mass="38427">MILTPKPNLADPAFDSLSDHAAEEAFDGDFAADDVFEEMAPITLELTPDACGHRLDKVISKLVPQYSRSRLQLWLEAGFVTVDGKVAKRNMTAYGDEKIVILPQSAPEDEAFKPEAMELNIVHEDEHIIVINKPAGLVVHPGPGNWSGTLLNGLLHHCPQLAGVPRAGIVHRLDKDTSGLMVVGKTLASQTDLVRQLQARTVKREYFALVWGTPKMAGTIDASIARHPRDRVKMAVSENFTAKPAITHYELIGSGELDRRPVSLMQCRLETGRTHQIRVHMQHLGFALVGDYVYGKQHLVSVFSRQALQARRLGLVHPGTLEACEWIVPLADDFAELIATAGIPEPEQV</sequence>
<keyword evidence="5" id="KW-0694">RNA-binding</keyword>
<dbReference type="PANTHER" id="PTHR21600">
    <property type="entry name" value="MITOCHONDRIAL RNA PSEUDOURIDINE SYNTHASE"/>
    <property type="match status" value="1"/>
</dbReference>
<dbReference type="InterPro" id="IPR006224">
    <property type="entry name" value="PsdUridine_synth_RluA-like_CS"/>
</dbReference>
<feature type="active site" evidence="4">
    <location>
        <position position="174"/>
    </location>
</feature>
<comment type="similarity">
    <text evidence="1 6">Belongs to the pseudouridine synthase RluA family.</text>
</comment>
<dbReference type="PANTHER" id="PTHR21600:SF44">
    <property type="entry name" value="RIBOSOMAL LARGE SUBUNIT PSEUDOURIDINE SYNTHASE D"/>
    <property type="match status" value="1"/>
</dbReference>
<dbReference type="InterPro" id="IPR006225">
    <property type="entry name" value="PsdUridine_synth_RluC/D"/>
</dbReference>
<evidence type="ECO:0000256" key="6">
    <source>
        <dbReference type="RuleBase" id="RU362028"/>
    </source>
</evidence>
<keyword evidence="2 6" id="KW-0413">Isomerase</keyword>
<dbReference type="EC" id="5.4.99.-" evidence="6"/>
<name>A0A031GKX0_9BURK</name>
<dbReference type="PROSITE" id="PS01129">
    <property type="entry name" value="PSI_RLU"/>
    <property type="match status" value="1"/>
</dbReference>
<dbReference type="GO" id="GO:0003723">
    <property type="term" value="F:RNA binding"/>
    <property type="evidence" value="ECO:0007669"/>
    <property type="project" value="UniProtKB-KW"/>
</dbReference>
<comment type="function">
    <text evidence="6">Responsible for synthesis of pseudouridine from uracil.</text>
</comment>
<evidence type="ECO:0000256" key="3">
    <source>
        <dbReference type="ARBA" id="ARBA00036882"/>
    </source>
</evidence>
<dbReference type="InterPro" id="IPR020103">
    <property type="entry name" value="PsdUridine_synth_cat_dom_sf"/>
</dbReference>
<dbReference type="PROSITE" id="PS50889">
    <property type="entry name" value="S4"/>
    <property type="match status" value="1"/>
</dbReference>
<dbReference type="Proteomes" id="UP000182489">
    <property type="component" value="Unassembled WGS sequence"/>
</dbReference>
<comment type="catalytic activity">
    <reaction evidence="6">
        <text>a uridine in RNA = a pseudouridine in RNA</text>
        <dbReference type="Rhea" id="RHEA:48348"/>
        <dbReference type="Rhea" id="RHEA-COMP:12068"/>
        <dbReference type="Rhea" id="RHEA-COMP:12069"/>
        <dbReference type="ChEBI" id="CHEBI:65314"/>
        <dbReference type="ChEBI" id="CHEBI:65315"/>
    </reaction>
</comment>
<accession>A0A031GKX0</accession>
<dbReference type="InterPro" id="IPR050188">
    <property type="entry name" value="RluA_PseudoU_synthase"/>
</dbReference>
<dbReference type="NCBIfam" id="TIGR00005">
    <property type="entry name" value="rluA_subfam"/>
    <property type="match status" value="1"/>
</dbReference>
<feature type="domain" description="RNA-binding S4" evidence="8">
    <location>
        <begin position="54"/>
        <end position="88"/>
    </location>
</feature>
<protein>
    <recommendedName>
        <fullName evidence="6">Pseudouridine synthase</fullName>
        <ecNumber evidence="6">5.4.99.-</ecNumber>
    </recommendedName>
</protein>
<evidence type="ECO:0000313" key="10">
    <source>
        <dbReference type="Proteomes" id="UP000182489"/>
    </source>
</evidence>
<evidence type="ECO:0000256" key="5">
    <source>
        <dbReference type="PROSITE-ProRule" id="PRU00182"/>
    </source>
</evidence>
<evidence type="ECO:0000256" key="1">
    <source>
        <dbReference type="ARBA" id="ARBA00010876"/>
    </source>
</evidence>
<evidence type="ECO:0000259" key="7">
    <source>
        <dbReference type="Pfam" id="PF00849"/>
    </source>
</evidence>
<evidence type="ECO:0000313" key="9">
    <source>
        <dbReference type="EMBL" id="SFX26348.1"/>
    </source>
</evidence>
<dbReference type="Gene3D" id="3.10.290.10">
    <property type="entry name" value="RNA-binding S4 domain"/>
    <property type="match status" value="1"/>
</dbReference>
<dbReference type="GO" id="GO:0160140">
    <property type="term" value="F:23S rRNA pseudouridine(1911/1915/1917) synthase activity"/>
    <property type="evidence" value="ECO:0007669"/>
    <property type="project" value="UniProtKB-EC"/>
</dbReference>
<dbReference type="AlphaFoldDB" id="A0A031GKX0"/>
<evidence type="ECO:0000256" key="4">
    <source>
        <dbReference type="PIRSR" id="PIRSR606225-1"/>
    </source>
</evidence>
<dbReference type="InterPro" id="IPR006145">
    <property type="entry name" value="PsdUridine_synth_RsuA/RluA"/>
</dbReference>
<gene>
    <name evidence="9" type="ORF">SAMN03097694_1375</name>
</gene>
<dbReference type="SUPFAM" id="SSF55174">
    <property type="entry name" value="Alpha-L RNA-binding motif"/>
    <property type="match status" value="1"/>
</dbReference>
<evidence type="ECO:0000256" key="2">
    <source>
        <dbReference type="ARBA" id="ARBA00023235"/>
    </source>
</evidence>